<gene>
    <name evidence="1" type="ORF">J4557_41675</name>
</gene>
<protein>
    <recommendedName>
        <fullName evidence="3">Lipoprotein LpqB beta-propeller domain-containing protein</fullName>
    </recommendedName>
</protein>
<dbReference type="EMBL" id="JAGEOK010000040">
    <property type="protein sequence ID" value="MBO2444049.1"/>
    <property type="molecule type" value="Genomic_DNA"/>
</dbReference>
<sequence>MAFDGTRAYGVRPDGSIEVATAGQTAPAEVTPAPRGEIYWIAAGNNSLVIAASMASANEKQVTMMSVGN</sequence>
<dbReference type="RefSeq" id="WP_208272352.1">
    <property type="nucleotide sequence ID" value="NZ_BAAAGM010000020.1"/>
</dbReference>
<evidence type="ECO:0000313" key="1">
    <source>
        <dbReference type="EMBL" id="MBO2444049.1"/>
    </source>
</evidence>
<keyword evidence="2" id="KW-1185">Reference proteome</keyword>
<evidence type="ECO:0000313" key="2">
    <source>
        <dbReference type="Proteomes" id="UP000666915"/>
    </source>
</evidence>
<reference evidence="1 2" key="1">
    <citation type="submission" date="2021-03" db="EMBL/GenBank/DDBJ databases">
        <authorList>
            <person name="Kanchanasin P."/>
            <person name="Saeng-In P."/>
            <person name="Phongsopitanun W."/>
            <person name="Yuki M."/>
            <person name="Kudo T."/>
            <person name="Ohkuma M."/>
            <person name="Tanasupawat S."/>
        </authorList>
    </citation>
    <scope>NUCLEOTIDE SEQUENCE [LARGE SCALE GENOMIC DNA]</scope>
    <source>
        <strain evidence="1 2">L46</strain>
    </source>
</reference>
<name>A0ABS3RCT8_9ACTN</name>
<accession>A0ABS3RCT8</accession>
<proteinExistence type="predicted"/>
<organism evidence="1 2">
    <name type="scientific">Actinomadura nitritigenes</name>
    <dbReference type="NCBI Taxonomy" id="134602"/>
    <lineage>
        <taxon>Bacteria</taxon>
        <taxon>Bacillati</taxon>
        <taxon>Actinomycetota</taxon>
        <taxon>Actinomycetes</taxon>
        <taxon>Streptosporangiales</taxon>
        <taxon>Thermomonosporaceae</taxon>
        <taxon>Actinomadura</taxon>
    </lineage>
</organism>
<evidence type="ECO:0008006" key="3">
    <source>
        <dbReference type="Google" id="ProtNLM"/>
    </source>
</evidence>
<dbReference type="Proteomes" id="UP000666915">
    <property type="component" value="Unassembled WGS sequence"/>
</dbReference>
<comment type="caution">
    <text evidence="1">The sequence shown here is derived from an EMBL/GenBank/DDBJ whole genome shotgun (WGS) entry which is preliminary data.</text>
</comment>